<dbReference type="PANTHER" id="PTHR30294">
    <property type="entry name" value="MEMBRANE COMPONENT OF ABC TRANSPORTER YHHJ-RELATED"/>
    <property type="match status" value="1"/>
</dbReference>
<evidence type="ECO:0000256" key="5">
    <source>
        <dbReference type="ARBA" id="ARBA00023136"/>
    </source>
</evidence>
<feature type="domain" description="ABC-2 type transporter transmembrane" evidence="7">
    <location>
        <begin position="22"/>
        <end position="368"/>
    </location>
</feature>
<dbReference type="Pfam" id="PF12698">
    <property type="entry name" value="ABC2_membrane_3"/>
    <property type="match status" value="1"/>
</dbReference>
<evidence type="ECO:0000313" key="8">
    <source>
        <dbReference type="EMBL" id="KKC99640.1"/>
    </source>
</evidence>
<accession>A0A0F5VBU9</accession>
<dbReference type="RefSeq" id="WP_046220876.1">
    <property type="nucleotide sequence ID" value="NZ_JWYV01000009.1"/>
</dbReference>
<organism evidence="8 9">
    <name type="scientific">Photobacterium halotolerans</name>
    <dbReference type="NCBI Taxonomy" id="265726"/>
    <lineage>
        <taxon>Bacteria</taxon>
        <taxon>Pseudomonadati</taxon>
        <taxon>Pseudomonadota</taxon>
        <taxon>Gammaproteobacteria</taxon>
        <taxon>Vibrionales</taxon>
        <taxon>Vibrionaceae</taxon>
        <taxon>Photobacterium</taxon>
    </lineage>
</organism>
<keyword evidence="5 6" id="KW-0472">Membrane</keyword>
<evidence type="ECO:0000256" key="3">
    <source>
        <dbReference type="ARBA" id="ARBA00022692"/>
    </source>
</evidence>
<gene>
    <name evidence="8" type="ORF">KY46_12040</name>
</gene>
<protein>
    <submittedName>
        <fullName evidence="8">Multidrug ABC transporter permease</fullName>
    </submittedName>
</protein>
<feature type="transmembrane region" description="Helical" evidence="6">
    <location>
        <begin position="228"/>
        <end position="250"/>
    </location>
</feature>
<comment type="caution">
    <text evidence="8">The sequence shown here is derived from an EMBL/GenBank/DDBJ whole genome shotgun (WGS) entry which is preliminary data.</text>
</comment>
<evidence type="ECO:0000259" key="7">
    <source>
        <dbReference type="Pfam" id="PF12698"/>
    </source>
</evidence>
<keyword evidence="2" id="KW-1003">Cell membrane</keyword>
<keyword evidence="3 6" id="KW-0812">Transmembrane</keyword>
<evidence type="ECO:0000256" key="4">
    <source>
        <dbReference type="ARBA" id="ARBA00022989"/>
    </source>
</evidence>
<evidence type="ECO:0000256" key="1">
    <source>
        <dbReference type="ARBA" id="ARBA00004651"/>
    </source>
</evidence>
<dbReference type="Gene3D" id="3.40.1710.10">
    <property type="entry name" value="abc type-2 transporter like domain"/>
    <property type="match status" value="1"/>
</dbReference>
<evidence type="ECO:0000313" key="9">
    <source>
        <dbReference type="Proteomes" id="UP000033633"/>
    </source>
</evidence>
<comment type="subcellular location">
    <subcellularLocation>
        <location evidence="1">Cell membrane</location>
        <topology evidence="1">Multi-pass membrane protein</topology>
    </subcellularLocation>
</comment>
<keyword evidence="4 6" id="KW-1133">Transmembrane helix</keyword>
<evidence type="ECO:0000256" key="6">
    <source>
        <dbReference type="SAM" id="Phobius"/>
    </source>
</evidence>
<feature type="transmembrane region" description="Helical" evidence="6">
    <location>
        <begin position="21"/>
        <end position="38"/>
    </location>
</feature>
<reference evidence="8 9" key="1">
    <citation type="submission" date="2014-12" db="EMBL/GenBank/DDBJ databases">
        <title>Mercury Reductase activity and rhizosphere competence traits in the genome of root associated Photobacterium halotolerans MELD1.</title>
        <authorList>
            <person name="Mathew D.C."/>
            <person name="Huang C.-C."/>
        </authorList>
    </citation>
    <scope>NUCLEOTIDE SEQUENCE [LARGE SCALE GENOMIC DNA]</scope>
    <source>
        <strain evidence="8 9">MELD1</strain>
    </source>
</reference>
<keyword evidence="9" id="KW-1185">Reference proteome</keyword>
<feature type="transmembrane region" description="Helical" evidence="6">
    <location>
        <begin position="354"/>
        <end position="373"/>
    </location>
</feature>
<dbReference type="EMBL" id="JWYV01000009">
    <property type="protein sequence ID" value="KKC99640.1"/>
    <property type="molecule type" value="Genomic_DNA"/>
</dbReference>
<dbReference type="OrthoDB" id="9803577at2"/>
<proteinExistence type="predicted"/>
<feature type="transmembrane region" description="Helical" evidence="6">
    <location>
        <begin position="293"/>
        <end position="314"/>
    </location>
</feature>
<dbReference type="InterPro" id="IPR013525">
    <property type="entry name" value="ABC2_TM"/>
</dbReference>
<dbReference type="PANTHER" id="PTHR30294:SF47">
    <property type="entry name" value="INNER MEMBRANE TRANSPORT PERMEASE YHHJ"/>
    <property type="match status" value="1"/>
</dbReference>
<dbReference type="STRING" id="265726.KY46_12040"/>
<name>A0A0F5VBU9_9GAMM</name>
<feature type="transmembrane region" description="Helical" evidence="6">
    <location>
        <begin position="262"/>
        <end position="286"/>
    </location>
</feature>
<sequence length="383" mass="42616">MWFNAMQREWQLIRQEPWLKAMLFFLPLSLFVLMWWIFSQGIARDLPVGVVDLDHSRLSRGLIRYYDASPTLSVARQFSEVEEGTALMRNGEIYALVVIPDSLEKDTLLGRAPSVTVFYNAQFILIAKLINSAFVSAQTTYAASIDTISNMVSGTPIPQQALGQALPVRNQITPLFNSNSHYGQFLVSAAIPAMWQIFILATTVMALAAEQRRQGLLTWLGQHPVQQLVSKLIPYAAVFILQGVLFLWGMYSLLGWPMHGSWSILLVAQCLMVIACQSVAVLFFFLAMDVTRAMSFVAGFSAPAFAFMGITFPATDMPAIATGWRALLPVSHYIEIQVQQVNYGTGLQQAVPQMMALAVFLLAMGLGILKMLVWRKRQPEGGI</sequence>
<dbReference type="PATRIC" id="fig|265726.11.peg.4583"/>
<dbReference type="GO" id="GO:0140359">
    <property type="term" value="F:ABC-type transporter activity"/>
    <property type="evidence" value="ECO:0007669"/>
    <property type="project" value="InterPro"/>
</dbReference>
<dbReference type="Proteomes" id="UP000033633">
    <property type="component" value="Unassembled WGS sequence"/>
</dbReference>
<feature type="transmembrane region" description="Helical" evidence="6">
    <location>
        <begin position="185"/>
        <end position="208"/>
    </location>
</feature>
<dbReference type="AlphaFoldDB" id="A0A0F5VBU9"/>
<evidence type="ECO:0000256" key="2">
    <source>
        <dbReference type="ARBA" id="ARBA00022475"/>
    </source>
</evidence>
<dbReference type="InterPro" id="IPR051449">
    <property type="entry name" value="ABC-2_transporter_component"/>
</dbReference>
<dbReference type="GO" id="GO:0005886">
    <property type="term" value="C:plasma membrane"/>
    <property type="evidence" value="ECO:0007669"/>
    <property type="project" value="UniProtKB-SubCell"/>
</dbReference>